<protein>
    <submittedName>
        <fullName evidence="2">12605_t:CDS:1</fullName>
    </submittedName>
</protein>
<dbReference type="Gene3D" id="3.30.710.10">
    <property type="entry name" value="Potassium Channel Kv1.1, Chain A"/>
    <property type="match status" value="1"/>
</dbReference>
<dbReference type="CDD" id="cd18186">
    <property type="entry name" value="BTB_POZ_ZBTB_KLHL-like"/>
    <property type="match status" value="1"/>
</dbReference>
<dbReference type="SMART" id="SM00225">
    <property type="entry name" value="BTB"/>
    <property type="match status" value="1"/>
</dbReference>
<keyword evidence="3" id="KW-1185">Reference proteome</keyword>
<proteinExistence type="predicted"/>
<dbReference type="Pfam" id="PF00651">
    <property type="entry name" value="BTB"/>
    <property type="match status" value="1"/>
</dbReference>
<organism evidence="2 3">
    <name type="scientific">Funneliformis geosporum</name>
    <dbReference type="NCBI Taxonomy" id="1117311"/>
    <lineage>
        <taxon>Eukaryota</taxon>
        <taxon>Fungi</taxon>
        <taxon>Fungi incertae sedis</taxon>
        <taxon>Mucoromycota</taxon>
        <taxon>Glomeromycotina</taxon>
        <taxon>Glomeromycetes</taxon>
        <taxon>Glomerales</taxon>
        <taxon>Glomeraceae</taxon>
        <taxon>Funneliformis</taxon>
    </lineage>
</organism>
<feature type="domain" description="BTB" evidence="1">
    <location>
        <begin position="158"/>
        <end position="240"/>
    </location>
</feature>
<name>A0A9W4SAZ2_9GLOM</name>
<evidence type="ECO:0000313" key="2">
    <source>
        <dbReference type="EMBL" id="CAI2163190.1"/>
    </source>
</evidence>
<dbReference type="Proteomes" id="UP001153678">
    <property type="component" value="Unassembled WGS sequence"/>
</dbReference>
<dbReference type="PANTHER" id="PTHR24413">
    <property type="entry name" value="SPECKLE-TYPE POZ PROTEIN"/>
    <property type="match status" value="1"/>
</dbReference>
<sequence>MSYRGGYCSFEFKLDNVLKLTEKIYSPPFATSTCRTWMLIFDPYTNDPKTYQILLCTILNKESNRITDTFLPLKVILKSPSGDILHEVSTSDKIFNKSGLFLVHKRPRSTLLNSIIINIQFSDVRFTKAPPRMPFGTKQVAENLVHAWSNELNKPDRGDVRFKVQDSFIYANSSILATRSDYFRTMFEGDWIECNKQESSANDDVNENRHKYEIEITDFNYDTVLAMLHFLYTDEANFVNYSLDNIWNLFSISDKYFVDELRQRIKFHIIELLNERNAAEMLFKYAWKWPDLKEIIITFNVEHFLKIRKTRGFKQIVSSKSDYPMYHELLEEMILELYPEDENL</sequence>
<evidence type="ECO:0000313" key="3">
    <source>
        <dbReference type="Proteomes" id="UP001153678"/>
    </source>
</evidence>
<dbReference type="OrthoDB" id="6359816at2759"/>
<comment type="caution">
    <text evidence="2">The sequence shown here is derived from an EMBL/GenBank/DDBJ whole genome shotgun (WGS) entry which is preliminary data.</text>
</comment>
<dbReference type="SUPFAM" id="SSF54695">
    <property type="entry name" value="POZ domain"/>
    <property type="match status" value="1"/>
</dbReference>
<accession>A0A9W4SAZ2</accession>
<dbReference type="AlphaFoldDB" id="A0A9W4SAZ2"/>
<reference evidence="2" key="1">
    <citation type="submission" date="2022-08" db="EMBL/GenBank/DDBJ databases">
        <authorList>
            <person name="Kallberg Y."/>
            <person name="Tangrot J."/>
            <person name="Rosling A."/>
        </authorList>
    </citation>
    <scope>NUCLEOTIDE SEQUENCE</scope>
    <source>
        <strain evidence="2">Wild A</strain>
    </source>
</reference>
<dbReference type="PROSITE" id="PS50097">
    <property type="entry name" value="BTB"/>
    <property type="match status" value="1"/>
</dbReference>
<dbReference type="EMBL" id="CAMKVN010000076">
    <property type="protein sequence ID" value="CAI2163190.1"/>
    <property type="molecule type" value="Genomic_DNA"/>
</dbReference>
<dbReference type="InterPro" id="IPR000210">
    <property type="entry name" value="BTB/POZ_dom"/>
</dbReference>
<gene>
    <name evidence="2" type="ORF">FWILDA_LOCUS944</name>
</gene>
<dbReference type="InterPro" id="IPR011333">
    <property type="entry name" value="SKP1/BTB/POZ_sf"/>
</dbReference>
<evidence type="ECO:0000259" key="1">
    <source>
        <dbReference type="PROSITE" id="PS50097"/>
    </source>
</evidence>